<name>A0A1H8LRV7_9SPHI</name>
<reference evidence="2" key="1">
    <citation type="submission" date="2016-10" db="EMBL/GenBank/DDBJ databases">
        <authorList>
            <person name="Varghese N."/>
            <person name="Submissions S."/>
        </authorList>
    </citation>
    <scope>NUCLEOTIDE SEQUENCE [LARGE SCALE GENOMIC DNA]</scope>
    <source>
        <strain evidence="2">Gh-48</strain>
    </source>
</reference>
<accession>A0A1H8LRV7</accession>
<protein>
    <submittedName>
        <fullName evidence="1">Uncharacterized protein</fullName>
    </submittedName>
</protein>
<dbReference type="AlphaFoldDB" id="A0A1H8LRV7"/>
<keyword evidence="2" id="KW-1185">Reference proteome</keyword>
<dbReference type="EMBL" id="FOCL01000005">
    <property type="protein sequence ID" value="SEO07598.1"/>
    <property type="molecule type" value="Genomic_DNA"/>
</dbReference>
<dbReference type="Proteomes" id="UP000198942">
    <property type="component" value="Unassembled WGS sequence"/>
</dbReference>
<organism evidence="1 2">
    <name type="scientific">Mucilaginibacter gossypiicola</name>
    <dbReference type="NCBI Taxonomy" id="551995"/>
    <lineage>
        <taxon>Bacteria</taxon>
        <taxon>Pseudomonadati</taxon>
        <taxon>Bacteroidota</taxon>
        <taxon>Sphingobacteriia</taxon>
        <taxon>Sphingobacteriales</taxon>
        <taxon>Sphingobacteriaceae</taxon>
        <taxon>Mucilaginibacter</taxon>
    </lineage>
</organism>
<sequence length="61" mass="6974">MIKCRRNYVDKGGEAGAIMGGKSKTRRLFSVKTLIHSRFYISLTTFDNQIVSLNYITFLVN</sequence>
<gene>
    <name evidence="1" type="ORF">SAMN05192574_105212</name>
</gene>
<evidence type="ECO:0000313" key="2">
    <source>
        <dbReference type="Proteomes" id="UP000198942"/>
    </source>
</evidence>
<proteinExistence type="predicted"/>
<evidence type="ECO:0000313" key="1">
    <source>
        <dbReference type="EMBL" id="SEO07598.1"/>
    </source>
</evidence>